<evidence type="ECO:0000313" key="11">
    <source>
        <dbReference type="EMBL" id="QGW45432.1"/>
    </source>
</evidence>
<comment type="caution">
    <text evidence="10">Lacks conserved residue(s) required for the propagation of feature annotation.</text>
</comment>
<feature type="transmembrane region" description="Helical" evidence="10">
    <location>
        <begin position="194"/>
        <end position="223"/>
    </location>
</feature>
<sequence>MEFVQRIVSKVKQKLDKNGKVAKHETASERMAVTLKFVHKFTYPLGFELTNEWQFSLRTAVNVFVKWFTWFLIVYTIYLDFPSLDDVVVLGGTSVHIIHTVKFIIVLLHHKKFMSLLNFILKVYKVNVTGNREWILANSGKTISYHFKCVIAGSVAGAGLYSFWPCYDFLVNGNLTKVSPLIIPFLNDEQLKGYLIATIINIAHVVFHILGTFAMTCVFIVYVDVYDDLVSLIEDDFKLFDAMCEKGVNDSERQLVFRNIIRELMDLARYNSYMNDLFTDIATVECVCCYIGTVACLFGYFAVNFTNGIGAIAYFATELLMVCYIGQLVDNTTCRITDVINNTKWYIYDVKYQKDILLVLDIVSRVKPILILKLHPLNFATGLMIIKNIYTLTMFMLNFLE</sequence>
<dbReference type="PANTHER" id="PTHR21137">
    <property type="entry name" value="ODORANT RECEPTOR"/>
    <property type="match status" value="1"/>
</dbReference>
<organism evidence="11">
    <name type="scientific">Bradysia odoriphaga</name>
    <dbReference type="NCBI Taxonomy" id="1564500"/>
    <lineage>
        <taxon>Eukaryota</taxon>
        <taxon>Metazoa</taxon>
        <taxon>Ecdysozoa</taxon>
        <taxon>Arthropoda</taxon>
        <taxon>Hexapoda</taxon>
        <taxon>Insecta</taxon>
        <taxon>Pterygota</taxon>
        <taxon>Neoptera</taxon>
        <taxon>Endopterygota</taxon>
        <taxon>Diptera</taxon>
        <taxon>Nematocera</taxon>
        <taxon>Sciaroidea</taxon>
        <taxon>Sciaridae</taxon>
        <taxon>Bradysia</taxon>
    </lineage>
</organism>
<keyword evidence="2" id="KW-1003">Cell membrane</keyword>
<dbReference type="GO" id="GO:0005886">
    <property type="term" value="C:plasma membrane"/>
    <property type="evidence" value="ECO:0007669"/>
    <property type="project" value="UniProtKB-SubCell"/>
</dbReference>
<keyword evidence="8 10" id="KW-0675">Receptor</keyword>
<evidence type="ECO:0000256" key="4">
    <source>
        <dbReference type="ARBA" id="ARBA00022692"/>
    </source>
</evidence>
<evidence type="ECO:0000256" key="7">
    <source>
        <dbReference type="ARBA" id="ARBA00023136"/>
    </source>
</evidence>
<evidence type="ECO:0000256" key="3">
    <source>
        <dbReference type="ARBA" id="ARBA00022606"/>
    </source>
</evidence>
<dbReference type="EMBL" id="MK249018">
    <property type="protein sequence ID" value="QGW45432.1"/>
    <property type="molecule type" value="mRNA"/>
</dbReference>
<dbReference type="InterPro" id="IPR004117">
    <property type="entry name" value="7tm6_olfct_rcpt"/>
</dbReference>
<comment type="similarity">
    <text evidence="10">Belongs to the insect chemoreceptor superfamily. Heteromeric odorant receptor channel (TC 1.A.69) family.</text>
</comment>
<feature type="transmembrane region" description="Helical" evidence="10">
    <location>
        <begin position="277"/>
        <end position="302"/>
    </location>
</feature>
<reference evidence="11" key="1">
    <citation type="submission" date="2018-11" db="EMBL/GenBank/DDBJ databases">
        <authorList>
            <person name="Zhao Y."/>
            <person name="Mu W."/>
            <person name="Zhou C."/>
        </authorList>
    </citation>
    <scope>NUCLEOTIDE SEQUENCE</scope>
</reference>
<keyword evidence="6 10" id="KW-1133">Transmembrane helix</keyword>
<dbReference type="AlphaFoldDB" id="A0A6B9CEQ8"/>
<feature type="transmembrane region" description="Helical" evidence="10">
    <location>
        <begin position="377"/>
        <end position="400"/>
    </location>
</feature>
<name>A0A6B9CEQ8_9DIPT</name>
<evidence type="ECO:0000256" key="10">
    <source>
        <dbReference type="RuleBase" id="RU351113"/>
    </source>
</evidence>
<comment type="subcellular location">
    <subcellularLocation>
        <location evidence="1 10">Cell membrane</location>
        <topology evidence="1 10">Multi-pass membrane protein</topology>
    </subcellularLocation>
</comment>
<evidence type="ECO:0000256" key="8">
    <source>
        <dbReference type="ARBA" id="ARBA00023170"/>
    </source>
</evidence>
<dbReference type="PANTHER" id="PTHR21137:SF35">
    <property type="entry name" value="ODORANT RECEPTOR 19A-RELATED"/>
    <property type="match status" value="1"/>
</dbReference>
<keyword evidence="3 10" id="KW-0716">Sensory transduction</keyword>
<evidence type="ECO:0000256" key="2">
    <source>
        <dbReference type="ARBA" id="ARBA00022475"/>
    </source>
</evidence>
<feature type="transmembrane region" description="Helical" evidence="10">
    <location>
        <begin position="63"/>
        <end position="81"/>
    </location>
</feature>
<keyword evidence="9 10" id="KW-0807">Transducer</keyword>
<dbReference type="GO" id="GO:0004984">
    <property type="term" value="F:olfactory receptor activity"/>
    <property type="evidence" value="ECO:0007669"/>
    <property type="project" value="InterPro"/>
</dbReference>
<keyword evidence="7 10" id="KW-0472">Membrane</keyword>
<dbReference type="Pfam" id="PF02949">
    <property type="entry name" value="7tm_6"/>
    <property type="match status" value="1"/>
</dbReference>
<dbReference type="GO" id="GO:0005549">
    <property type="term" value="F:odorant binding"/>
    <property type="evidence" value="ECO:0007669"/>
    <property type="project" value="InterPro"/>
</dbReference>
<keyword evidence="5 10" id="KW-0552">Olfaction</keyword>
<dbReference type="GO" id="GO:0007165">
    <property type="term" value="P:signal transduction"/>
    <property type="evidence" value="ECO:0007669"/>
    <property type="project" value="UniProtKB-KW"/>
</dbReference>
<evidence type="ECO:0000256" key="6">
    <source>
        <dbReference type="ARBA" id="ARBA00022989"/>
    </source>
</evidence>
<evidence type="ECO:0000256" key="5">
    <source>
        <dbReference type="ARBA" id="ARBA00022725"/>
    </source>
</evidence>
<feature type="transmembrane region" description="Helical" evidence="10">
    <location>
        <begin position="308"/>
        <end position="326"/>
    </location>
</feature>
<feature type="transmembrane region" description="Helical" evidence="10">
    <location>
        <begin position="87"/>
        <end position="108"/>
    </location>
</feature>
<proteinExistence type="evidence at transcript level"/>
<accession>A0A6B9CEQ8</accession>
<evidence type="ECO:0000256" key="9">
    <source>
        <dbReference type="ARBA" id="ARBA00023224"/>
    </source>
</evidence>
<keyword evidence="4 10" id="KW-0812">Transmembrane</keyword>
<protein>
    <recommendedName>
        <fullName evidence="10">Odorant receptor</fullName>
    </recommendedName>
</protein>
<evidence type="ECO:0000256" key="1">
    <source>
        <dbReference type="ARBA" id="ARBA00004651"/>
    </source>
</evidence>